<accession>A0AA40AXK8</accession>
<evidence type="ECO:0000256" key="1">
    <source>
        <dbReference type="SAM" id="MobiDB-lite"/>
    </source>
</evidence>
<dbReference type="AlphaFoldDB" id="A0AA40AXK8"/>
<evidence type="ECO:0000313" key="3">
    <source>
        <dbReference type="Proteomes" id="UP001172159"/>
    </source>
</evidence>
<dbReference type="EMBL" id="JAUKTV010000011">
    <property type="protein sequence ID" value="KAK0723766.1"/>
    <property type="molecule type" value="Genomic_DNA"/>
</dbReference>
<name>A0AA40AXK8_9PEZI</name>
<comment type="caution">
    <text evidence="2">The sequence shown here is derived from an EMBL/GenBank/DDBJ whole genome shotgun (WGS) entry which is preliminary data.</text>
</comment>
<feature type="region of interest" description="Disordered" evidence="1">
    <location>
        <begin position="168"/>
        <end position="195"/>
    </location>
</feature>
<protein>
    <submittedName>
        <fullName evidence="2">Uncharacterized protein</fullName>
    </submittedName>
</protein>
<evidence type="ECO:0000313" key="2">
    <source>
        <dbReference type="EMBL" id="KAK0723766.1"/>
    </source>
</evidence>
<dbReference type="Proteomes" id="UP001172159">
    <property type="component" value="Unassembled WGS sequence"/>
</dbReference>
<organism evidence="2 3">
    <name type="scientific">Apiosordaria backusii</name>
    <dbReference type="NCBI Taxonomy" id="314023"/>
    <lineage>
        <taxon>Eukaryota</taxon>
        <taxon>Fungi</taxon>
        <taxon>Dikarya</taxon>
        <taxon>Ascomycota</taxon>
        <taxon>Pezizomycotina</taxon>
        <taxon>Sordariomycetes</taxon>
        <taxon>Sordariomycetidae</taxon>
        <taxon>Sordariales</taxon>
        <taxon>Lasiosphaeriaceae</taxon>
        <taxon>Apiosordaria</taxon>
    </lineage>
</organism>
<reference evidence="2" key="1">
    <citation type="submission" date="2023-06" db="EMBL/GenBank/DDBJ databases">
        <title>Genome-scale phylogeny and comparative genomics of the fungal order Sordariales.</title>
        <authorList>
            <consortium name="Lawrence Berkeley National Laboratory"/>
            <person name="Hensen N."/>
            <person name="Bonometti L."/>
            <person name="Westerberg I."/>
            <person name="Brannstrom I.O."/>
            <person name="Guillou S."/>
            <person name="Cros-Aarteil S."/>
            <person name="Calhoun S."/>
            <person name="Haridas S."/>
            <person name="Kuo A."/>
            <person name="Mondo S."/>
            <person name="Pangilinan J."/>
            <person name="Riley R."/>
            <person name="Labutti K."/>
            <person name="Andreopoulos B."/>
            <person name="Lipzen A."/>
            <person name="Chen C."/>
            <person name="Yanf M."/>
            <person name="Daum C."/>
            <person name="Ng V."/>
            <person name="Clum A."/>
            <person name="Steindorff A."/>
            <person name="Ohm R."/>
            <person name="Martin F."/>
            <person name="Silar P."/>
            <person name="Natvig D."/>
            <person name="Lalanne C."/>
            <person name="Gautier V."/>
            <person name="Ament-Velasquez S.L."/>
            <person name="Kruys A."/>
            <person name="Hutchinson M.I."/>
            <person name="Powell A.J."/>
            <person name="Barry K."/>
            <person name="Miller A.N."/>
            <person name="Grigoriev I.V."/>
            <person name="Debuchy R."/>
            <person name="Gladieux P."/>
            <person name="Thoren M.H."/>
            <person name="Johannesson H."/>
        </authorList>
    </citation>
    <scope>NUCLEOTIDE SEQUENCE</scope>
    <source>
        <strain evidence="2">CBS 540.89</strain>
    </source>
</reference>
<proteinExistence type="predicted"/>
<sequence>MHNLHGVRENIAAIRQLRIQITTAHDNYFTLSNQLAIILLEIEQQHGITTTFYTTGPKRFIADWLRRRIYQLLCRNDYVRSLVSDEHSQTIPNQYVLDQWLSDIDNWPNTSHDRMRAIDEVTMTAKRSLSQDLVNIETQVVRLRRGIDNIEGRGRTFPGLELLERHADADSGGGEMSGAHRRTDRTFAGTSGGDA</sequence>
<keyword evidence="3" id="KW-1185">Reference proteome</keyword>
<gene>
    <name evidence="2" type="ORF">B0T21DRAFT_350924</name>
</gene>